<feature type="region of interest" description="Disordered" evidence="1">
    <location>
        <begin position="212"/>
        <end position="241"/>
    </location>
</feature>
<reference evidence="4" key="1">
    <citation type="journal article" date="2017" name="Genome Biol.">
        <title>Comparative genomics reveals high biological diversity and specific adaptations in the industrially and medically important fungal genus Aspergillus.</title>
        <authorList>
            <person name="de Vries R.P."/>
            <person name="Riley R."/>
            <person name="Wiebenga A."/>
            <person name="Aguilar-Osorio G."/>
            <person name="Amillis S."/>
            <person name="Uchima C.A."/>
            <person name="Anderluh G."/>
            <person name="Asadollahi M."/>
            <person name="Askin M."/>
            <person name="Barry K."/>
            <person name="Battaglia E."/>
            <person name="Bayram O."/>
            <person name="Benocci T."/>
            <person name="Braus-Stromeyer S.A."/>
            <person name="Caldana C."/>
            <person name="Canovas D."/>
            <person name="Cerqueira G.C."/>
            <person name="Chen F."/>
            <person name="Chen W."/>
            <person name="Choi C."/>
            <person name="Clum A."/>
            <person name="Dos Santos R.A."/>
            <person name="Damasio A.R."/>
            <person name="Diallinas G."/>
            <person name="Emri T."/>
            <person name="Fekete E."/>
            <person name="Flipphi M."/>
            <person name="Freyberg S."/>
            <person name="Gallo A."/>
            <person name="Gournas C."/>
            <person name="Habgood R."/>
            <person name="Hainaut M."/>
            <person name="Harispe M.L."/>
            <person name="Henrissat B."/>
            <person name="Hilden K.S."/>
            <person name="Hope R."/>
            <person name="Hossain A."/>
            <person name="Karabika E."/>
            <person name="Karaffa L."/>
            <person name="Karanyi Z."/>
            <person name="Krasevec N."/>
            <person name="Kuo A."/>
            <person name="Kusch H."/>
            <person name="LaButti K."/>
            <person name="Lagendijk E.L."/>
            <person name="Lapidus A."/>
            <person name="Levasseur A."/>
            <person name="Lindquist E."/>
            <person name="Lipzen A."/>
            <person name="Logrieco A.F."/>
            <person name="MacCabe A."/>
            <person name="Maekelae M.R."/>
            <person name="Malavazi I."/>
            <person name="Melin P."/>
            <person name="Meyer V."/>
            <person name="Mielnichuk N."/>
            <person name="Miskei M."/>
            <person name="Molnar A.P."/>
            <person name="Mule G."/>
            <person name="Ngan C.Y."/>
            <person name="Orejas M."/>
            <person name="Orosz E."/>
            <person name="Ouedraogo J.P."/>
            <person name="Overkamp K.M."/>
            <person name="Park H.-S."/>
            <person name="Perrone G."/>
            <person name="Piumi F."/>
            <person name="Punt P.J."/>
            <person name="Ram A.F."/>
            <person name="Ramon A."/>
            <person name="Rauscher S."/>
            <person name="Record E."/>
            <person name="Riano-Pachon D.M."/>
            <person name="Robert V."/>
            <person name="Roehrig J."/>
            <person name="Ruller R."/>
            <person name="Salamov A."/>
            <person name="Salih N.S."/>
            <person name="Samson R.A."/>
            <person name="Sandor E."/>
            <person name="Sanguinetti M."/>
            <person name="Schuetze T."/>
            <person name="Sepcic K."/>
            <person name="Shelest E."/>
            <person name="Sherlock G."/>
            <person name="Sophianopoulou V."/>
            <person name="Squina F.M."/>
            <person name="Sun H."/>
            <person name="Susca A."/>
            <person name="Todd R.B."/>
            <person name="Tsang A."/>
            <person name="Unkles S.E."/>
            <person name="van de Wiele N."/>
            <person name="van Rossen-Uffink D."/>
            <person name="Oliveira J.V."/>
            <person name="Vesth T.C."/>
            <person name="Visser J."/>
            <person name="Yu J.-H."/>
            <person name="Zhou M."/>
            <person name="Andersen M.R."/>
            <person name="Archer D.B."/>
            <person name="Baker S.E."/>
            <person name="Benoit I."/>
            <person name="Brakhage A.A."/>
            <person name="Braus G.H."/>
            <person name="Fischer R."/>
            <person name="Frisvad J.C."/>
            <person name="Goldman G.H."/>
            <person name="Houbraken J."/>
            <person name="Oakley B."/>
            <person name="Pocsi I."/>
            <person name="Scazzocchio C."/>
            <person name="Seiboth B."/>
            <person name="vanKuyk P.A."/>
            <person name="Wortman J."/>
            <person name="Dyer P.S."/>
            <person name="Grigoriev I.V."/>
        </authorList>
    </citation>
    <scope>NUCLEOTIDE SEQUENCE [LARGE SCALE GENOMIC DNA]</scope>
    <source>
        <strain evidence="4">CBS 516.65</strain>
    </source>
</reference>
<proteinExistence type="predicted"/>
<evidence type="ECO:0000313" key="4">
    <source>
        <dbReference type="Proteomes" id="UP000184300"/>
    </source>
</evidence>
<evidence type="ECO:0000256" key="1">
    <source>
        <dbReference type="SAM" id="MobiDB-lite"/>
    </source>
</evidence>
<dbReference type="OrthoDB" id="4779287at2759"/>
<dbReference type="Proteomes" id="UP000184300">
    <property type="component" value="Unassembled WGS sequence"/>
</dbReference>
<keyword evidence="2" id="KW-1133">Transmembrane helix</keyword>
<gene>
    <name evidence="3" type="ORF">ASPGLDRAFT_818553</name>
</gene>
<dbReference type="AlphaFoldDB" id="A0A1L9V9T0"/>
<feature type="transmembrane region" description="Helical" evidence="2">
    <location>
        <begin position="148"/>
        <end position="170"/>
    </location>
</feature>
<evidence type="ECO:0000256" key="2">
    <source>
        <dbReference type="SAM" id="Phobius"/>
    </source>
</evidence>
<evidence type="ECO:0008006" key="5">
    <source>
        <dbReference type="Google" id="ProtNLM"/>
    </source>
</evidence>
<name>A0A1L9V9T0_ASPGL</name>
<organism evidence="3 4">
    <name type="scientific">Aspergillus glaucus CBS 516.65</name>
    <dbReference type="NCBI Taxonomy" id="1160497"/>
    <lineage>
        <taxon>Eukaryota</taxon>
        <taxon>Fungi</taxon>
        <taxon>Dikarya</taxon>
        <taxon>Ascomycota</taxon>
        <taxon>Pezizomycotina</taxon>
        <taxon>Eurotiomycetes</taxon>
        <taxon>Eurotiomycetidae</taxon>
        <taxon>Eurotiales</taxon>
        <taxon>Aspergillaceae</taxon>
        <taxon>Aspergillus</taxon>
        <taxon>Aspergillus subgen. Aspergillus</taxon>
    </lineage>
</organism>
<accession>A0A1L9V9T0</accession>
<keyword evidence="4" id="KW-1185">Reference proteome</keyword>
<keyword evidence="2" id="KW-0812">Transmembrane</keyword>
<dbReference type="RefSeq" id="XP_022397341.1">
    <property type="nucleotide sequence ID" value="XM_022550135.1"/>
</dbReference>
<dbReference type="STRING" id="1160497.A0A1L9V9T0"/>
<dbReference type="GeneID" id="34466395"/>
<evidence type="ECO:0000313" key="3">
    <source>
        <dbReference type="EMBL" id="OJJ80643.1"/>
    </source>
</evidence>
<dbReference type="EMBL" id="KV878909">
    <property type="protein sequence ID" value="OJJ80643.1"/>
    <property type="molecule type" value="Genomic_DNA"/>
</dbReference>
<keyword evidence="2" id="KW-0472">Membrane</keyword>
<protein>
    <recommendedName>
        <fullName evidence="5">Mid2 domain-containing protein</fullName>
    </recommendedName>
</protein>
<sequence length="241" mass="25797">MSSSDNSYSSPYGFALRRDGTCHSNETSCAKTWADWYACCPGETQCTGGERNWVCCPTDGDCTGRLELNPHCGLNQTWSMFDKEGYFCCLEGQTGFYNKSNPGLVGVGCSDGPPSGEGVVTLNLKTQAPQSSSSSAPTSNGSSDHTGAIVGGVVGGVVGLAAIAALLWFFTWRRQRQNQPPVYASHPPPSWLANGGFQPGMVQQDFQGIKNDNMAPQNYTYPAEMEHSERPPAELPSGGYQ</sequence>
<dbReference type="VEuPathDB" id="FungiDB:ASPGLDRAFT_818553"/>